<dbReference type="InterPro" id="IPR036286">
    <property type="entry name" value="LexA/Signal_pep-like_sf"/>
</dbReference>
<sequence>MVLSKEESVNIPLVGAAPCGTPLFAEENIEQLIPVPKEKLQSGLRYFILRATGDSMNKAGINDGDLILCKQKLTARENDLVVALIDDEATVKEFHLEGDTIVLKPRSTNPEHQPRYFTKGENLKIQGIVQEVVRLFA</sequence>
<dbReference type="InterPro" id="IPR006197">
    <property type="entry name" value="Peptidase_S24_LexA"/>
</dbReference>
<keyword evidence="2" id="KW-0227">DNA damage</keyword>
<evidence type="ECO:0000256" key="4">
    <source>
        <dbReference type="ARBA" id="ARBA00022813"/>
    </source>
</evidence>
<dbReference type="Pfam" id="PF00717">
    <property type="entry name" value="Peptidase_S24"/>
    <property type="match status" value="1"/>
</dbReference>
<organism evidence="9 10">
    <name type="scientific">Candidatus Wolfebacteria bacterium GW2011_GWA2_47_9b</name>
    <dbReference type="NCBI Taxonomy" id="1619005"/>
    <lineage>
        <taxon>Bacteria</taxon>
        <taxon>Candidatus Wolfeibacteriota</taxon>
    </lineage>
</organism>
<dbReference type="GO" id="GO:0003677">
    <property type="term" value="F:DNA binding"/>
    <property type="evidence" value="ECO:0007669"/>
    <property type="project" value="InterPro"/>
</dbReference>
<evidence type="ECO:0000256" key="7">
    <source>
        <dbReference type="RuleBase" id="RU003991"/>
    </source>
</evidence>
<dbReference type="PANTHER" id="PTHR33516">
    <property type="entry name" value="LEXA REPRESSOR"/>
    <property type="match status" value="1"/>
</dbReference>
<protein>
    <submittedName>
        <fullName evidence="9">Phage repressor like protein transcriptional regulator, XRE family</fullName>
    </submittedName>
</protein>
<dbReference type="GO" id="GO:0006355">
    <property type="term" value="P:regulation of DNA-templated transcription"/>
    <property type="evidence" value="ECO:0007669"/>
    <property type="project" value="InterPro"/>
</dbReference>
<keyword evidence="3 7" id="KW-0378">Hydrolase</keyword>
<evidence type="ECO:0000256" key="6">
    <source>
        <dbReference type="ARBA" id="ARBA00023236"/>
    </source>
</evidence>
<dbReference type="Gene3D" id="2.10.109.10">
    <property type="entry name" value="Umud Fragment, subunit A"/>
    <property type="match status" value="1"/>
</dbReference>
<proteinExistence type="inferred from homology"/>
<dbReference type="SUPFAM" id="SSF51306">
    <property type="entry name" value="LexA/Signal peptidase"/>
    <property type="match status" value="1"/>
</dbReference>
<dbReference type="AlphaFoldDB" id="A0A0G1WGL3"/>
<evidence type="ECO:0000256" key="5">
    <source>
        <dbReference type="ARBA" id="ARBA00023204"/>
    </source>
</evidence>
<dbReference type="InterPro" id="IPR050077">
    <property type="entry name" value="LexA_repressor"/>
</dbReference>
<evidence type="ECO:0000313" key="9">
    <source>
        <dbReference type="EMBL" id="KKU89463.1"/>
    </source>
</evidence>
<dbReference type="PANTHER" id="PTHR33516:SF2">
    <property type="entry name" value="LEXA REPRESSOR-RELATED"/>
    <property type="match status" value="1"/>
</dbReference>
<keyword evidence="5" id="KW-0234">DNA repair</keyword>
<dbReference type="GO" id="GO:0009432">
    <property type="term" value="P:SOS response"/>
    <property type="evidence" value="ECO:0007669"/>
    <property type="project" value="UniProtKB-KW"/>
</dbReference>
<evidence type="ECO:0000313" key="10">
    <source>
        <dbReference type="Proteomes" id="UP000033882"/>
    </source>
</evidence>
<dbReference type="GO" id="GO:0016787">
    <property type="term" value="F:hydrolase activity"/>
    <property type="evidence" value="ECO:0007669"/>
    <property type="project" value="UniProtKB-KW"/>
</dbReference>
<gene>
    <name evidence="9" type="ORF">UY19_C0014G0063</name>
</gene>
<dbReference type="PATRIC" id="fig|1619005.3.peg.802"/>
<feature type="domain" description="Peptidase S24/S26A/S26B/S26C" evidence="8">
    <location>
        <begin position="12"/>
        <end position="129"/>
    </location>
</feature>
<evidence type="ECO:0000256" key="2">
    <source>
        <dbReference type="ARBA" id="ARBA00022763"/>
    </source>
</evidence>
<comment type="caution">
    <text evidence="9">The sequence shown here is derived from an EMBL/GenBank/DDBJ whole genome shotgun (WGS) entry which is preliminary data.</text>
</comment>
<evidence type="ECO:0000259" key="8">
    <source>
        <dbReference type="Pfam" id="PF00717"/>
    </source>
</evidence>
<comment type="similarity">
    <text evidence="1 7">Belongs to the peptidase S24 family.</text>
</comment>
<keyword evidence="6" id="KW-0742">SOS response</keyword>
<dbReference type="EMBL" id="LCPB01000014">
    <property type="protein sequence ID" value="KKU89463.1"/>
    <property type="molecule type" value="Genomic_DNA"/>
</dbReference>
<dbReference type="InterPro" id="IPR039418">
    <property type="entry name" value="LexA-like"/>
</dbReference>
<dbReference type="InterPro" id="IPR015927">
    <property type="entry name" value="Peptidase_S24_S26A/B/C"/>
</dbReference>
<dbReference type="GO" id="GO:0006281">
    <property type="term" value="P:DNA repair"/>
    <property type="evidence" value="ECO:0007669"/>
    <property type="project" value="UniProtKB-KW"/>
</dbReference>
<name>A0A0G1WGL3_9BACT</name>
<dbReference type="PRINTS" id="PR00726">
    <property type="entry name" value="LEXASERPTASE"/>
</dbReference>
<evidence type="ECO:0000256" key="3">
    <source>
        <dbReference type="ARBA" id="ARBA00022801"/>
    </source>
</evidence>
<reference evidence="9 10" key="1">
    <citation type="journal article" date="2015" name="Nature">
        <title>rRNA introns, odd ribosomes, and small enigmatic genomes across a large radiation of phyla.</title>
        <authorList>
            <person name="Brown C.T."/>
            <person name="Hug L.A."/>
            <person name="Thomas B.C."/>
            <person name="Sharon I."/>
            <person name="Castelle C.J."/>
            <person name="Singh A."/>
            <person name="Wilkins M.J."/>
            <person name="Williams K.H."/>
            <person name="Banfield J.F."/>
        </authorList>
    </citation>
    <scope>NUCLEOTIDE SEQUENCE [LARGE SCALE GENOMIC DNA]</scope>
</reference>
<dbReference type="Proteomes" id="UP000033882">
    <property type="component" value="Unassembled WGS sequence"/>
</dbReference>
<dbReference type="CDD" id="cd06529">
    <property type="entry name" value="S24_LexA-like"/>
    <property type="match status" value="1"/>
</dbReference>
<evidence type="ECO:0000256" key="1">
    <source>
        <dbReference type="ARBA" id="ARBA00007484"/>
    </source>
</evidence>
<keyword evidence="4 7" id="KW-0068">Autocatalytic cleavage</keyword>
<accession>A0A0G1WGL3</accession>